<reference evidence="3" key="1">
    <citation type="submission" date="2023-03" db="EMBL/GenBank/DDBJ databases">
        <title>Massive genome expansion in bonnet fungi (Mycena s.s.) driven by repeated elements and novel gene families across ecological guilds.</title>
        <authorList>
            <consortium name="Lawrence Berkeley National Laboratory"/>
            <person name="Harder C.B."/>
            <person name="Miyauchi S."/>
            <person name="Viragh M."/>
            <person name="Kuo A."/>
            <person name="Thoen E."/>
            <person name="Andreopoulos B."/>
            <person name="Lu D."/>
            <person name="Skrede I."/>
            <person name="Drula E."/>
            <person name="Henrissat B."/>
            <person name="Morin E."/>
            <person name="Kohler A."/>
            <person name="Barry K."/>
            <person name="LaButti K."/>
            <person name="Morin E."/>
            <person name="Salamov A."/>
            <person name="Lipzen A."/>
            <person name="Mereny Z."/>
            <person name="Hegedus B."/>
            <person name="Baldrian P."/>
            <person name="Stursova M."/>
            <person name="Weitz H."/>
            <person name="Taylor A."/>
            <person name="Grigoriev I.V."/>
            <person name="Nagy L.G."/>
            <person name="Martin F."/>
            <person name="Kauserud H."/>
        </authorList>
    </citation>
    <scope>NUCLEOTIDE SEQUENCE</scope>
    <source>
        <strain evidence="3">CBHHK002</strain>
    </source>
</reference>
<dbReference type="Proteomes" id="UP001218218">
    <property type="component" value="Unassembled WGS sequence"/>
</dbReference>
<feature type="transmembrane region" description="Helical" evidence="2">
    <location>
        <begin position="12"/>
        <end position="31"/>
    </location>
</feature>
<accession>A0AAD6ZGZ9</accession>
<evidence type="ECO:0000313" key="3">
    <source>
        <dbReference type="EMBL" id="KAJ7321542.1"/>
    </source>
</evidence>
<organism evidence="3 4">
    <name type="scientific">Mycena albidolilacea</name>
    <dbReference type="NCBI Taxonomy" id="1033008"/>
    <lineage>
        <taxon>Eukaryota</taxon>
        <taxon>Fungi</taxon>
        <taxon>Dikarya</taxon>
        <taxon>Basidiomycota</taxon>
        <taxon>Agaricomycotina</taxon>
        <taxon>Agaricomycetes</taxon>
        <taxon>Agaricomycetidae</taxon>
        <taxon>Agaricales</taxon>
        <taxon>Marasmiineae</taxon>
        <taxon>Mycenaceae</taxon>
        <taxon>Mycena</taxon>
    </lineage>
</organism>
<name>A0AAD6ZGZ9_9AGAR</name>
<feature type="region of interest" description="Disordered" evidence="1">
    <location>
        <begin position="155"/>
        <end position="183"/>
    </location>
</feature>
<proteinExistence type="predicted"/>
<feature type="transmembrane region" description="Helical" evidence="2">
    <location>
        <begin position="66"/>
        <end position="87"/>
    </location>
</feature>
<keyword evidence="2" id="KW-1133">Transmembrane helix</keyword>
<keyword evidence="4" id="KW-1185">Reference proteome</keyword>
<sequence length="306" mass="35019">MTPHYVRLRLYGTNWMIAIFLSSTWAILTLIPPKLSVAITVIKAFFFVMRVIQLVAWVKGVHFNSIFYHSSLLACTSLELAELILWVRILLRFKPKSYVYIDIFGSLVYNLGLCGIGLYFMITAECPQYMKDLMVVECAENIAKADAIPGTTTPRQIRRRLRRRRTPSRSADDALEMGTVPPTRGQPCPEFDESVLHWSQMSQDSLTGKGLWITTTNNERCREIAQTVSDLFSSTDSNCFSLVDVGQTCTLFSSLVRGLATASSEYRREIGTHPPFPFNEYFRCFPHDELKWSPERDKDEASFDYF</sequence>
<evidence type="ECO:0000256" key="2">
    <source>
        <dbReference type="SAM" id="Phobius"/>
    </source>
</evidence>
<feature type="transmembrane region" description="Helical" evidence="2">
    <location>
        <begin position="99"/>
        <end position="122"/>
    </location>
</feature>
<comment type="caution">
    <text evidence="3">The sequence shown here is derived from an EMBL/GenBank/DDBJ whole genome shotgun (WGS) entry which is preliminary data.</text>
</comment>
<feature type="compositionally biased region" description="Basic residues" evidence="1">
    <location>
        <begin position="156"/>
        <end position="167"/>
    </location>
</feature>
<protein>
    <submittedName>
        <fullName evidence="3">Uncharacterized protein</fullName>
    </submittedName>
</protein>
<keyword evidence="2" id="KW-0812">Transmembrane</keyword>
<gene>
    <name evidence="3" type="ORF">DFH08DRAFT_969912</name>
</gene>
<dbReference type="AlphaFoldDB" id="A0AAD6ZGZ9"/>
<feature type="transmembrane region" description="Helical" evidence="2">
    <location>
        <begin position="38"/>
        <end position="60"/>
    </location>
</feature>
<evidence type="ECO:0000256" key="1">
    <source>
        <dbReference type="SAM" id="MobiDB-lite"/>
    </source>
</evidence>
<dbReference type="EMBL" id="JARIHO010000050">
    <property type="protein sequence ID" value="KAJ7321542.1"/>
    <property type="molecule type" value="Genomic_DNA"/>
</dbReference>
<keyword evidence="2" id="KW-0472">Membrane</keyword>
<evidence type="ECO:0000313" key="4">
    <source>
        <dbReference type="Proteomes" id="UP001218218"/>
    </source>
</evidence>